<dbReference type="InterPro" id="IPR000436">
    <property type="entry name" value="Sushi_SCR_CCP_dom"/>
</dbReference>
<reference evidence="5" key="3">
    <citation type="submission" date="2023-05" db="EMBL/GenBank/DDBJ databases">
        <authorList>
            <person name="Smith C.H."/>
        </authorList>
    </citation>
    <scope>NUCLEOTIDE SEQUENCE</scope>
    <source>
        <strain evidence="5">CHS0354</strain>
        <tissue evidence="5">Mantle</tissue>
    </source>
</reference>
<evidence type="ECO:0000256" key="1">
    <source>
        <dbReference type="ARBA" id="ARBA00023157"/>
    </source>
</evidence>
<accession>A0AAE0W8S5</accession>
<comment type="caution">
    <text evidence="2">Lacks conserved residue(s) required for the propagation of feature annotation.</text>
</comment>
<dbReference type="PROSITE" id="PS51670">
    <property type="entry name" value="SHKT"/>
    <property type="match status" value="1"/>
</dbReference>
<sequence length="318" mass="35616">MHVGGKWTNVRCTELHKFVCKYKPAERVLCADQRSDCNLLIQRTPDLCVRYQETFALAKCAKTCGLCTNKTAGVPLSSITCQKFDVRPNITLVGNVTSLKIGQVVQYSCLPGYVLVSGDLVRMCQISGALTGTTPKCIAQEDSSMPVNNVDIRYRHSTGSKGIAYFANSTNMRISRTGDINRWIFYSNFDGLAVLQVWRQTSTVNQFFLVGHNIIQNTGNGRKVTVDIPRQSRIHVQPGDMIGIHYDFVHPSGISFEDCKIEYNAEGGHMFMSKFVVAHVTNWMPGKTYLFHPSNACQIFSLNAIIGRLDLRKRKGYK</sequence>
<dbReference type="AlphaFoldDB" id="A0AAE0W8S5"/>
<dbReference type="Gene3D" id="2.10.70.10">
    <property type="entry name" value="Complement Module, domain 1"/>
    <property type="match status" value="1"/>
</dbReference>
<keyword evidence="1 2" id="KW-1015">Disulfide bond</keyword>
<organism evidence="5 6">
    <name type="scientific">Potamilus streckersoni</name>
    <dbReference type="NCBI Taxonomy" id="2493646"/>
    <lineage>
        <taxon>Eukaryota</taxon>
        <taxon>Metazoa</taxon>
        <taxon>Spiralia</taxon>
        <taxon>Lophotrochozoa</taxon>
        <taxon>Mollusca</taxon>
        <taxon>Bivalvia</taxon>
        <taxon>Autobranchia</taxon>
        <taxon>Heteroconchia</taxon>
        <taxon>Palaeoheterodonta</taxon>
        <taxon>Unionida</taxon>
        <taxon>Unionoidea</taxon>
        <taxon>Unionidae</taxon>
        <taxon>Ambleminae</taxon>
        <taxon>Lampsilini</taxon>
        <taxon>Potamilus</taxon>
    </lineage>
</organism>
<keyword evidence="6" id="KW-1185">Reference proteome</keyword>
<protein>
    <submittedName>
        <fullName evidence="5">Uncharacterized protein</fullName>
    </submittedName>
</protein>
<feature type="domain" description="Sushi" evidence="3">
    <location>
        <begin position="79"/>
        <end position="139"/>
    </location>
</feature>
<evidence type="ECO:0000313" key="5">
    <source>
        <dbReference type="EMBL" id="KAK3606298.1"/>
    </source>
</evidence>
<evidence type="ECO:0000256" key="2">
    <source>
        <dbReference type="PROSITE-ProRule" id="PRU00302"/>
    </source>
</evidence>
<feature type="domain" description="ShKT" evidence="4">
    <location>
        <begin position="30"/>
        <end position="67"/>
    </location>
</feature>
<dbReference type="Pfam" id="PF00084">
    <property type="entry name" value="Sushi"/>
    <property type="match status" value="1"/>
</dbReference>
<dbReference type="SMART" id="SM00032">
    <property type="entry name" value="CCP"/>
    <property type="match status" value="1"/>
</dbReference>
<dbReference type="EMBL" id="JAEAOA010002216">
    <property type="protein sequence ID" value="KAK3606298.1"/>
    <property type="molecule type" value="Genomic_DNA"/>
</dbReference>
<keyword evidence="2" id="KW-0768">Sushi</keyword>
<dbReference type="CDD" id="cd00033">
    <property type="entry name" value="CCP"/>
    <property type="match status" value="1"/>
</dbReference>
<feature type="disulfide bond" evidence="2">
    <location>
        <begin position="81"/>
        <end position="124"/>
    </location>
</feature>
<reference evidence="5" key="1">
    <citation type="journal article" date="2021" name="Genome Biol. Evol.">
        <title>A High-Quality Reference Genome for a Parasitic Bivalve with Doubly Uniparental Inheritance (Bivalvia: Unionida).</title>
        <authorList>
            <person name="Smith C.H."/>
        </authorList>
    </citation>
    <scope>NUCLEOTIDE SEQUENCE</scope>
    <source>
        <strain evidence="5">CHS0354</strain>
    </source>
</reference>
<dbReference type="SUPFAM" id="SSF57535">
    <property type="entry name" value="Complement control module/SCR domain"/>
    <property type="match status" value="1"/>
</dbReference>
<comment type="caution">
    <text evidence="5">The sequence shown here is derived from an EMBL/GenBank/DDBJ whole genome shotgun (WGS) entry which is preliminary data.</text>
</comment>
<proteinExistence type="predicted"/>
<evidence type="ECO:0000259" key="3">
    <source>
        <dbReference type="PROSITE" id="PS50923"/>
    </source>
</evidence>
<evidence type="ECO:0000313" key="6">
    <source>
        <dbReference type="Proteomes" id="UP001195483"/>
    </source>
</evidence>
<evidence type="ECO:0000259" key="4">
    <source>
        <dbReference type="PROSITE" id="PS51670"/>
    </source>
</evidence>
<gene>
    <name evidence="5" type="ORF">CHS0354_037975</name>
</gene>
<name>A0AAE0W8S5_9BIVA</name>
<reference evidence="5" key="2">
    <citation type="journal article" date="2021" name="Genome Biol. Evol.">
        <title>Developing a high-quality reference genome for a parasitic bivalve with doubly uniparental inheritance (Bivalvia: Unionida).</title>
        <authorList>
            <person name="Smith C.H."/>
        </authorList>
    </citation>
    <scope>NUCLEOTIDE SEQUENCE</scope>
    <source>
        <strain evidence="5">CHS0354</strain>
        <tissue evidence="5">Mantle</tissue>
    </source>
</reference>
<dbReference type="PROSITE" id="PS50923">
    <property type="entry name" value="SUSHI"/>
    <property type="match status" value="1"/>
</dbReference>
<dbReference type="Proteomes" id="UP001195483">
    <property type="component" value="Unassembled WGS sequence"/>
</dbReference>
<dbReference type="InterPro" id="IPR035976">
    <property type="entry name" value="Sushi/SCR/CCP_sf"/>
</dbReference>
<dbReference type="InterPro" id="IPR003582">
    <property type="entry name" value="ShKT_dom"/>
</dbReference>